<feature type="active site" description="Tele-phosphohistidine intermediate" evidence="2">
    <location>
        <position position="8"/>
    </location>
</feature>
<evidence type="ECO:0000256" key="2">
    <source>
        <dbReference type="PIRSR" id="PIRSR613078-1"/>
    </source>
</evidence>
<dbReference type="GO" id="GO:0004331">
    <property type="term" value="F:fructose-2,6-bisphosphate 2-phosphatase activity"/>
    <property type="evidence" value="ECO:0007669"/>
    <property type="project" value="TreeGrafter"/>
</dbReference>
<accession>A0AAD1U6N7</accession>
<feature type="compositionally biased region" description="Polar residues" evidence="4">
    <location>
        <begin position="307"/>
        <end position="318"/>
    </location>
</feature>
<dbReference type="GO" id="GO:0045820">
    <property type="term" value="P:negative regulation of glycolytic process"/>
    <property type="evidence" value="ECO:0007669"/>
    <property type="project" value="TreeGrafter"/>
</dbReference>
<dbReference type="InterPro" id="IPR051695">
    <property type="entry name" value="Phosphoglycerate_Mutase"/>
</dbReference>
<feature type="binding site" evidence="3">
    <location>
        <position position="57"/>
    </location>
    <ligand>
        <name>substrate</name>
    </ligand>
</feature>
<dbReference type="PANTHER" id="PTHR46517">
    <property type="entry name" value="FRUCTOSE-2,6-BISPHOSPHATASE TIGAR"/>
    <property type="match status" value="1"/>
</dbReference>
<organism evidence="5 6">
    <name type="scientific">Euplotes crassus</name>
    <dbReference type="NCBI Taxonomy" id="5936"/>
    <lineage>
        <taxon>Eukaryota</taxon>
        <taxon>Sar</taxon>
        <taxon>Alveolata</taxon>
        <taxon>Ciliophora</taxon>
        <taxon>Intramacronucleata</taxon>
        <taxon>Spirotrichea</taxon>
        <taxon>Hypotrichia</taxon>
        <taxon>Euplotida</taxon>
        <taxon>Euplotidae</taxon>
        <taxon>Moneuplotes</taxon>
    </lineage>
</organism>
<dbReference type="PROSITE" id="PS00175">
    <property type="entry name" value="PG_MUTASE"/>
    <property type="match status" value="1"/>
</dbReference>
<dbReference type="GO" id="GO:0043456">
    <property type="term" value="P:regulation of pentose-phosphate shunt"/>
    <property type="evidence" value="ECO:0007669"/>
    <property type="project" value="TreeGrafter"/>
</dbReference>
<dbReference type="SUPFAM" id="SSF53254">
    <property type="entry name" value="Phosphoglycerate mutase-like"/>
    <property type="match status" value="1"/>
</dbReference>
<evidence type="ECO:0000256" key="1">
    <source>
        <dbReference type="ARBA" id="ARBA00022801"/>
    </source>
</evidence>
<proteinExistence type="predicted"/>
<sequence length="369" mass="41231">MEIWLVRHGETFGNKQRIVQGHSGGKLTKLGERQALLNQKKLMNVDFDAIYVSDSFRTRQTANIILEGSKYSKVHLSPLLREKGGGVMEGRLLSELRKQAVKFEGGYRNYKAEGGESWSDVHIRAETFFNNLCNRYFKGEEEKSNLYDIKQAVDIGDDYSSLGGEKCVKEEEGKEGEEEEKKEVKVKGKKSKINPETRKILTNLQEWESTHPSFKRILVVTHGGYIMEFYNTMKEVNGQKISNDNNAKNCALYIFGVTGGEAGGLGATGGKDEESKSSHPELSVDYLLINHKFHDEQKILTSTSTVMPSFTSKSSASTRPKPLPKPLGKPLVKPKASGPKPSTKKKVVKTKKEEGKKTVKAKVYEFGGM</sequence>
<dbReference type="CDD" id="cd07067">
    <property type="entry name" value="HP_PGM_like"/>
    <property type="match status" value="1"/>
</dbReference>
<dbReference type="InterPro" id="IPR013078">
    <property type="entry name" value="His_Pase_superF_clade-1"/>
</dbReference>
<evidence type="ECO:0000313" key="5">
    <source>
        <dbReference type="EMBL" id="CAI2363370.1"/>
    </source>
</evidence>
<dbReference type="Pfam" id="PF00300">
    <property type="entry name" value="His_Phos_1"/>
    <property type="match status" value="1"/>
</dbReference>
<evidence type="ECO:0000256" key="3">
    <source>
        <dbReference type="PIRSR" id="PIRSR613078-2"/>
    </source>
</evidence>
<dbReference type="Gene3D" id="3.40.50.1240">
    <property type="entry name" value="Phosphoglycerate mutase-like"/>
    <property type="match status" value="1"/>
</dbReference>
<dbReference type="InterPro" id="IPR029033">
    <property type="entry name" value="His_PPase_superfam"/>
</dbReference>
<evidence type="ECO:0008006" key="7">
    <source>
        <dbReference type="Google" id="ProtNLM"/>
    </source>
</evidence>
<reference evidence="5" key="1">
    <citation type="submission" date="2023-07" db="EMBL/GenBank/DDBJ databases">
        <authorList>
            <consortium name="AG Swart"/>
            <person name="Singh M."/>
            <person name="Singh A."/>
            <person name="Seah K."/>
            <person name="Emmerich C."/>
        </authorList>
    </citation>
    <scope>NUCLEOTIDE SEQUENCE</scope>
    <source>
        <strain evidence="5">DP1</strain>
    </source>
</reference>
<evidence type="ECO:0000313" key="6">
    <source>
        <dbReference type="Proteomes" id="UP001295684"/>
    </source>
</evidence>
<dbReference type="PANTHER" id="PTHR46517:SF1">
    <property type="entry name" value="FRUCTOSE-2,6-BISPHOSPHATASE TIGAR"/>
    <property type="match status" value="1"/>
</dbReference>
<dbReference type="Proteomes" id="UP001295684">
    <property type="component" value="Unassembled WGS sequence"/>
</dbReference>
<name>A0AAD1U6N7_EUPCR</name>
<feature type="region of interest" description="Disordered" evidence="4">
    <location>
        <begin position="307"/>
        <end position="356"/>
    </location>
</feature>
<protein>
    <recommendedName>
        <fullName evidence="7">Phosphoglycerate mutase</fullName>
    </recommendedName>
</protein>
<feature type="compositionally biased region" description="Low complexity" evidence="4">
    <location>
        <begin position="328"/>
        <end position="341"/>
    </location>
</feature>
<keyword evidence="1" id="KW-0378">Hydrolase</keyword>
<dbReference type="InterPro" id="IPR001345">
    <property type="entry name" value="PG/BPGM_mutase_AS"/>
</dbReference>
<dbReference type="AlphaFoldDB" id="A0AAD1U6N7"/>
<dbReference type="EMBL" id="CAMPGE010004520">
    <property type="protein sequence ID" value="CAI2363370.1"/>
    <property type="molecule type" value="Genomic_DNA"/>
</dbReference>
<comment type="caution">
    <text evidence="5">The sequence shown here is derived from an EMBL/GenBank/DDBJ whole genome shotgun (WGS) entry which is preliminary data.</text>
</comment>
<dbReference type="GO" id="GO:0005829">
    <property type="term" value="C:cytosol"/>
    <property type="evidence" value="ECO:0007669"/>
    <property type="project" value="TreeGrafter"/>
</dbReference>
<feature type="binding site" evidence="3">
    <location>
        <begin position="7"/>
        <end position="14"/>
    </location>
    <ligand>
        <name>substrate</name>
    </ligand>
</feature>
<feature type="active site" description="Proton donor/acceptor" evidence="2">
    <location>
        <position position="82"/>
    </location>
</feature>
<evidence type="ECO:0000256" key="4">
    <source>
        <dbReference type="SAM" id="MobiDB-lite"/>
    </source>
</evidence>
<dbReference type="SMART" id="SM00855">
    <property type="entry name" value="PGAM"/>
    <property type="match status" value="1"/>
</dbReference>
<gene>
    <name evidence="5" type="ORF">ECRASSUSDP1_LOCUS4703</name>
</gene>
<keyword evidence="6" id="KW-1185">Reference proteome</keyword>